<accession>A0A1B2EIX8</accession>
<protein>
    <submittedName>
        <fullName evidence="1">Uncharacterized protein</fullName>
    </submittedName>
</protein>
<organism evidence="1">
    <name type="scientific">Microvirga ossetica</name>
    <dbReference type="NCBI Taxonomy" id="1882682"/>
    <lineage>
        <taxon>Bacteria</taxon>
        <taxon>Pseudomonadati</taxon>
        <taxon>Pseudomonadota</taxon>
        <taxon>Alphaproteobacteria</taxon>
        <taxon>Hyphomicrobiales</taxon>
        <taxon>Methylobacteriaceae</taxon>
        <taxon>Microvirga</taxon>
    </lineage>
</organism>
<gene>
    <name evidence="1" type="ORF">BB934_18455</name>
</gene>
<evidence type="ECO:0000313" key="1">
    <source>
        <dbReference type="EMBL" id="ANY79963.1"/>
    </source>
</evidence>
<dbReference type="OrthoDB" id="8020343at2"/>
<reference evidence="1" key="1">
    <citation type="submission" date="2016-07" db="EMBL/GenBank/DDBJ databases">
        <title>Microvirga ossetica sp. nov. a new species of rhizobia isolated from root nodules of the legume species Vicia alpestris Steven originated from North Ossetia region in the Caucasus.</title>
        <authorList>
            <person name="Safronova V.I."/>
            <person name="Kuznetsova I.G."/>
            <person name="Sazanova A.L."/>
            <person name="Belimov A."/>
            <person name="Andronov E."/>
            <person name="Osledkin Y.S."/>
            <person name="Onishchuk O.P."/>
            <person name="Kurchak O.N."/>
            <person name="Shaposhnikov A.I."/>
            <person name="Willems A."/>
            <person name="Tikhonovich I.A."/>
        </authorList>
    </citation>
    <scope>NUCLEOTIDE SEQUENCE [LARGE SCALE GENOMIC DNA]</scope>
    <source>
        <strain evidence="1">V5/3M</strain>
    </source>
</reference>
<name>A0A1B2EIX8_9HYPH</name>
<dbReference type="EMBL" id="CP016616">
    <property type="protein sequence ID" value="ANY79963.1"/>
    <property type="molecule type" value="Genomic_DNA"/>
</dbReference>
<dbReference type="KEGG" id="moc:BB934_18455"/>
<sequence length="76" mass="8552">MAPRQPPENPDDDRQSDLLRAVHRALNDAVPVNVPVEEQPLTEMQQDLPEPESVDETQVEIDRIEAYMKGPTAFTA</sequence>
<dbReference type="RefSeq" id="WP_099510974.1">
    <property type="nucleotide sequence ID" value="NZ_CP016616.1"/>
</dbReference>
<dbReference type="AlphaFoldDB" id="A0A1B2EIX8"/>
<proteinExistence type="predicted"/>